<evidence type="ECO:0000259" key="3">
    <source>
        <dbReference type="Pfam" id="PF12802"/>
    </source>
</evidence>
<dbReference type="InterPro" id="IPR036388">
    <property type="entry name" value="WH-like_DNA-bd_sf"/>
</dbReference>
<organism evidence="4 5">
    <name type="scientific">Pseudolysinimonas kribbensis</name>
    <dbReference type="NCBI Taxonomy" id="433641"/>
    <lineage>
        <taxon>Bacteria</taxon>
        <taxon>Bacillati</taxon>
        <taxon>Actinomycetota</taxon>
        <taxon>Actinomycetes</taxon>
        <taxon>Micrococcales</taxon>
        <taxon>Microbacteriaceae</taxon>
        <taxon>Pseudolysinimonas</taxon>
    </lineage>
</organism>
<dbReference type="Pfam" id="PF12802">
    <property type="entry name" value="MarR_2"/>
    <property type="match status" value="1"/>
</dbReference>
<dbReference type="InterPro" id="IPR000835">
    <property type="entry name" value="HTH_MarR-typ"/>
</dbReference>
<proteinExistence type="inferred from homology"/>
<dbReference type="Gene3D" id="3.30.420.40">
    <property type="match status" value="2"/>
</dbReference>
<evidence type="ECO:0000313" key="5">
    <source>
        <dbReference type="Proteomes" id="UP001157034"/>
    </source>
</evidence>
<dbReference type="SUPFAM" id="SSF53067">
    <property type="entry name" value="Actin-like ATPase domain"/>
    <property type="match status" value="1"/>
</dbReference>
<dbReference type="Proteomes" id="UP001157034">
    <property type="component" value="Unassembled WGS sequence"/>
</dbReference>
<dbReference type="InterPro" id="IPR000600">
    <property type="entry name" value="ROK"/>
</dbReference>
<dbReference type="InterPro" id="IPR043129">
    <property type="entry name" value="ATPase_NBD"/>
</dbReference>
<evidence type="ECO:0000256" key="2">
    <source>
        <dbReference type="SAM" id="MobiDB-lite"/>
    </source>
</evidence>
<dbReference type="InterPro" id="IPR036390">
    <property type="entry name" value="WH_DNA-bd_sf"/>
</dbReference>
<dbReference type="SUPFAM" id="SSF46785">
    <property type="entry name" value="Winged helix' DNA-binding domain"/>
    <property type="match status" value="1"/>
</dbReference>
<evidence type="ECO:0000313" key="4">
    <source>
        <dbReference type="EMBL" id="GMA94091.1"/>
    </source>
</evidence>
<feature type="compositionally biased region" description="Low complexity" evidence="2">
    <location>
        <begin position="245"/>
        <end position="264"/>
    </location>
</feature>
<dbReference type="PANTHER" id="PTHR18964:SF149">
    <property type="entry name" value="BIFUNCTIONAL UDP-N-ACETYLGLUCOSAMINE 2-EPIMERASE_N-ACETYLMANNOSAMINE KINASE"/>
    <property type="match status" value="1"/>
</dbReference>
<dbReference type="Gene3D" id="1.10.10.10">
    <property type="entry name" value="Winged helix-like DNA-binding domain superfamily/Winged helix DNA-binding domain"/>
    <property type="match status" value="1"/>
</dbReference>
<name>A0ABQ6K0F5_9MICO</name>
<feature type="domain" description="HTH marR-type" evidence="3">
    <location>
        <begin position="22"/>
        <end position="69"/>
    </location>
</feature>
<dbReference type="EMBL" id="BSVB01000001">
    <property type="protein sequence ID" value="GMA94091.1"/>
    <property type="molecule type" value="Genomic_DNA"/>
</dbReference>
<reference evidence="5" key="1">
    <citation type="journal article" date="2019" name="Int. J. Syst. Evol. Microbiol.">
        <title>The Global Catalogue of Microorganisms (GCM) 10K type strain sequencing project: providing services to taxonomists for standard genome sequencing and annotation.</title>
        <authorList>
            <consortium name="The Broad Institute Genomics Platform"/>
            <consortium name="The Broad Institute Genome Sequencing Center for Infectious Disease"/>
            <person name="Wu L."/>
            <person name="Ma J."/>
        </authorList>
    </citation>
    <scope>NUCLEOTIDE SEQUENCE [LARGE SCALE GENOMIC DNA]</scope>
    <source>
        <strain evidence="5">NBRC 108894</strain>
    </source>
</reference>
<keyword evidence="5" id="KW-1185">Reference proteome</keyword>
<dbReference type="PANTHER" id="PTHR18964">
    <property type="entry name" value="ROK (REPRESSOR, ORF, KINASE) FAMILY"/>
    <property type="match status" value="1"/>
</dbReference>
<accession>A0ABQ6K0F5</accession>
<protein>
    <recommendedName>
        <fullName evidence="3">HTH marR-type domain-containing protein</fullName>
    </recommendedName>
</protein>
<comment type="similarity">
    <text evidence="1">Belongs to the ROK (NagC/XylR) family.</text>
</comment>
<dbReference type="CDD" id="cd23763">
    <property type="entry name" value="ASKHA_ATPase_ROK"/>
    <property type="match status" value="1"/>
</dbReference>
<evidence type="ECO:0000256" key="1">
    <source>
        <dbReference type="ARBA" id="ARBA00006479"/>
    </source>
</evidence>
<comment type="caution">
    <text evidence="4">The sequence shown here is derived from an EMBL/GenBank/DDBJ whole genome shotgun (WGS) entry which is preliminary data.</text>
</comment>
<dbReference type="Pfam" id="PF00480">
    <property type="entry name" value="ROK"/>
    <property type="match status" value="1"/>
</dbReference>
<feature type="compositionally biased region" description="Pro residues" evidence="2">
    <location>
        <begin position="279"/>
        <end position="288"/>
    </location>
</feature>
<sequence length="288" mass="30475">MAESRRTAAPSAAIAPSILRTMNQRYLLDWLYSNGPATRPQLARDSGLSQPTVFATLANLEQAGLVRPSGQSDEPAGRPALIYEADPTAGAVLAVDLGYDWVRIVVTDLLGRQLGKVEHRNTARSSKSLVDAVVEGASQVAKDAGLELSGMTTAVIASPGVYRAQAGRVAYAAQLPGWQRPRLAEELEKRLGLPITIENNINLAALSEYTEGAGQGVSPFAFLHIGTGVGLGMVIDGEVFRGRRVPPARSPSCRSSTSRGPRPRTATGASSRRLSEPMPSSPPRKTPG</sequence>
<feature type="region of interest" description="Disordered" evidence="2">
    <location>
        <begin position="243"/>
        <end position="288"/>
    </location>
</feature>
<gene>
    <name evidence="4" type="ORF">GCM10025881_09150</name>
</gene>